<name>A0A413FB54_9FIRM</name>
<sequence length="271" mass="29690">MLLELMGAAIGVSVVEGSRLVKSAKMDDRALKKYAQAFEKNEEARQLVKAKTEFTDKRLMNVARKKRAVMEDAIPKFVEVYSQIQKIDLRCSGDSVNLPLSISAERQADLQALTMSARKAFTDKELVCGLMMKGLGGMAIKDSERNLSAARNQLSQAEVIYSQAESVCAACDAVIARADRIAKLLTGLYVLFLKSIETTKATIERNGYNVRNYSETDKGVLMTCVNFAAALSDVMNVPVITREGAVAEAALETIETGEAYLTKMQRVLNDG</sequence>
<dbReference type="RefSeq" id="WP_007716606.1">
    <property type="nucleotide sequence ID" value="NZ_JAWRJJ010000170.1"/>
</dbReference>
<proteinExistence type="predicted"/>
<gene>
    <name evidence="1" type="ORF">DWV29_19405</name>
</gene>
<dbReference type="OrthoDB" id="2042563at2"/>
<evidence type="ECO:0000313" key="2">
    <source>
        <dbReference type="Proteomes" id="UP000283880"/>
    </source>
</evidence>
<protein>
    <submittedName>
        <fullName evidence="1">Uncharacterized protein</fullName>
    </submittedName>
</protein>
<dbReference type="EMBL" id="QSBM01000016">
    <property type="protein sequence ID" value="RGX26283.1"/>
    <property type="molecule type" value="Genomic_DNA"/>
</dbReference>
<dbReference type="AlphaFoldDB" id="A0A413FB54"/>
<dbReference type="Proteomes" id="UP000283880">
    <property type="component" value="Unassembled WGS sequence"/>
</dbReference>
<organism evidence="1 2">
    <name type="scientific">Enterocloster asparagiformis</name>
    <dbReference type="NCBI Taxonomy" id="333367"/>
    <lineage>
        <taxon>Bacteria</taxon>
        <taxon>Bacillati</taxon>
        <taxon>Bacillota</taxon>
        <taxon>Clostridia</taxon>
        <taxon>Lachnospirales</taxon>
        <taxon>Lachnospiraceae</taxon>
        <taxon>Enterocloster</taxon>
    </lineage>
</organism>
<accession>A0A413FB54</accession>
<reference evidence="1 2" key="1">
    <citation type="submission" date="2018-08" db="EMBL/GenBank/DDBJ databases">
        <title>A genome reference for cultivated species of the human gut microbiota.</title>
        <authorList>
            <person name="Zou Y."/>
            <person name="Xue W."/>
            <person name="Luo G."/>
        </authorList>
    </citation>
    <scope>NUCLEOTIDE SEQUENCE [LARGE SCALE GENOMIC DNA]</scope>
    <source>
        <strain evidence="1 2">AF04-15</strain>
    </source>
</reference>
<evidence type="ECO:0000313" key="1">
    <source>
        <dbReference type="EMBL" id="RGX26283.1"/>
    </source>
</evidence>
<comment type="caution">
    <text evidence="1">The sequence shown here is derived from an EMBL/GenBank/DDBJ whole genome shotgun (WGS) entry which is preliminary data.</text>
</comment>